<protein>
    <submittedName>
        <fullName evidence="1">Uncharacterized protein</fullName>
    </submittedName>
</protein>
<proteinExistence type="predicted"/>
<evidence type="ECO:0000313" key="2">
    <source>
        <dbReference type="Proteomes" id="UP000284119"/>
    </source>
</evidence>
<dbReference type="EMBL" id="RAHG01000005">
    <property type="protein sequence ID" value="RJT12826.1"/>
    <property type="molecule type" value="Genomic_DNA"/>
</dbReference>
<gene>
    <name evidence="1" type="ORF">D5396_12665</name>
</gene>
<name>A0ABX9NZX7_9GAMM</name>
<keyword evidence="2" id="KW-1185">Reference proteome</keyword>
<comment type="caution">
    <text evidence="1">The sequence shown here is derived from an EMBL/GenBank/DDBJ whole genome shotgun (WGS) entry which is preliminary data.</text>
</comment>
<reference evidence="1 2" key="1">
    <citation type="submission" date="2018-09" db="EMBL/GenBank/DDBJ databases">
        <authorList>
            <person name="Le Fleche-Mateos A."/>
        </authorList>
    </citation>
    <scope>NUCLEOTIDE SEQUENCE [LARGE SCALE GENOMIC DNA]</scope>
    <source>
        <strain evidence="1 2">DSM 30078</strain>
    </source>
</reference>
<sequence>MPDIKLSCEKCTSERFVASSNYPSSDMVSSLICAICHHPVDVSSVVTFRDTPYIAFVPPLPDHLFHHVESSRQG</sequence>
<accession>A0ABX9NZX7</accession>
<dbReference type="Proteomes" id="UP000284119">
    <property type="component" value="Unassembled WGS sequence"/>
</dbReference>
<organism evidence="1 2">
    <name type="scientific">Rahnella inusitata</name>
    <dbReference type="NCBI Taxonomy" id="58169"/>
    <lineage>
        <taxon>Bacteria</taxon>
        <taxon>Pseudomonadati</taxon>
        <taxon>Pseudomonadota</taxon>
        <taxon>Gammaproteobacteria</taxon>
        <taxon>Enterobacterales</taxon>
        <taxon>Yersiniaceae</taxon>
        <taxon>Rahnella</taxon>
    </lineage>
</organism>
<evidence type="ECO:0000313" key="1">
    <source>
        <dbReference type="EMBL" id="RJT12826.1"/>
    </source>
</evidence>